<evidence type="ECO:0008006" key="4">
    <source>
        <dbReference type="Google" id="ProtNLM"/>
    </source>
</evidence>
<feature type="compositionally biased region" description="Basic residues" evidence="1">
    <location>
        <begin position="21"/>
        <end position="31"/>
    </location>
</feature>
<evidence type="ECO:0000313" key="3">
    <source>
        <dbReference type="Proteomes" id="UP000578569"/>
    </source>
</evidence>
<gene>
    <name evidence="2" type="ORF">FHS50_001074</name>
</gene>
<keyword evidence="3" id="KW-1185">Reference proteome</keyword>
<evidence type="ECO:0000313" key="2">
    <source>
        <dbReference type="EMBL" id="MBB3764051.1"/>
    </source>
</evidence>
<dbReference type="Gene3D" id="3.40.50.300">
    <property type="entry name" value="P-loop containing nucleotide triphosphate hydrolases"/>
    <property type="match status" value="1"/>
</dbReference>
<feature type="compositionally biased region" description="Basic and acidic residues" evidence="1">
    <location>
        <begin position="1"/>
        <end position="20"/>
    </location>
</feature>
<evidence type="ECO:0000256" key="1">
    <source>
        <dbReference type="SAM" id="MobiDB-lite"/>
    </source>
</evidence>
<sequence length="423" mass="45516">MNEFGGDKFQSHRTGETERPKKAKKWNGARKRTVAPLTRCDLARAKRAFTTRRVPIEAMETLLSGPIRPRTGDLVLARVERIRYQRRIELTNGRKANLTPGDLIIVAYGDRYATDQFEAEVPGDLGPTHLVAVGGVAGDMLSKNSSIKPATEILPLGLIANADGKPLNLHDFRVRLDHAFDDNTRPKTICVLGTSMNSGKTTTNLAMVQGLTRAGYRVGVAKVTGTGSGGDYWQMVDSGATCTVDFTDAGYSATYKLPIADIEAITIELVTHLSQQNLDVILLEVADGLYQEQNLKLLGTETFKSLIDEIFFAAGDAMGGGLGIGRAEMFGYRVIGLSGKLTASELLIREAEALVPVPVYRKEQLSDPNCIGAILSLPPVTDEQSSVCGCTGQLCLGDCGEPFGADLDDENEGAEVIPLVANT</sequence>
<accession>A0A839YV01</accession>
<proteinExistence type="predicted"/>
<dbReference type="InterPro" id="IPR027417">
    <property type="entry name" value="P-loop_NTPase"/>
</dbReference>
<dbReference type="SUPFAM" id="SSF52540">
    <property type="entry name" value="P-loop containing nucleoside triphosphate hydrolases"/>
    <property type="match status" value="1"/>
</dbReference>
<dbReference type="Proteomes" id="UP000578569">
    <property type="component" value="Unassembled WGS sequence"/>
</dbReference>
<dbReference type="EMBL" id="JACICF010000001">
    <property type="protein sequence ID" value="MBB3764051.1"/>
    <property type="molecule type" value="Genomic_DNA"/>
</dbReference>
<dbReference type="AlphaFoldDB" id="A0A839YV01"/>
<reference evidence="2 3" key="1">
    <citation type="submission" date="2020-08" db="EMBL/GenBank/DDBJ databases">
        <title>Genomic Encyclopedia of Type Strains, Phase IV (KMG-IV): sequencing the most valuable type-strain genomes for metagenomic binning, comparative biology and taxonomic classification.</title>
        <authorList>
            <person name="Goeker M."/>
        </authorList>
    </citation>
    <scope>NUCLEOTIDE SEQUENCE [LARGE SCALE GENOMIC DNA]</scope>
    <source>
        <strain evidence="2 3">DSM 24194</strain>
    </source>
</reference>
<dbReference type="RefSeq" id="WP_183933343.1">
    <property type="nucleotide sequence ID" value="NZ_JACICF010000001.1"/>
</dbReference>
<organism evidence="2 3">
    <name type="scientific">Sphingomicrobium lutaoense</name>
    <dbReference type="NCBI Taxonomy" id="515949"/>
    <lineage>
        <taxon>Bacteria</taxon>
        <taxon>Pseudomonadati</taxon>
        <taxon>Pseudomonadota</taxon>
        <taxon>Alphaproteobacteria</taxon>
        <taxon>Sphingomonadales</taxon>
        <taxon>Sphingomonadaceae</taxon>
        <taxon>Sphingomicrobium</taxon>
    </lineage>
</organism>
<comment type="caution">
    <text evidence="2">The sequence shown here is derived from an EMBL/GenBank/DDBJ whole genome shotgun (WGS) entry which is preliminary data.</text>
</comment>
<feature type="region of interest" description="Disordered" evidence="1">
    <location>
        <begin position="1"/>
        <end position="31"/>
    </location>
</feature>
<protein>
    <recommendedName>
        <fullName evidence="4">DUF1611 domain-containing protein</fullName>
    </recommendedName>
</protein>
<name>A0A839YV01_9SPHN</name>